<name>A0A9N9K8N1_9GLOM</name>
<organism evidence="1 2">
    <name type="scientific">Dentiscutata erythropus</name>
    <dbReference type="NCBI Taxonomy" id="1348616"/>
    <lineage>
        <taxon>Eukaryota</taxon>
        <taxon>Fungi</taxon>
        <taxon>Fungi incertae sedis</taxon>
        <taxon>Mucoromycota</taxon>
        <taxon>Glomeromycotina</taxon>
        <taxon>Glomeromycetes</taxon>
        <taxon>Diversisporales</taxon>
        <taxon>Gigasporaceae</taxon>
        <taxon>Dentiscutata</taxon>
    </lineage>
</organism>
<dbReference type="OrthoDB" id="2417882at2759"/>
<dbReference type="AlphaFoldDB" id="A0A9N9K8N1"/>
<reference evidence="1" key="1">
    <citation type="submission" date="2021-06" db="EMBL/GenBank/DDBJ databases">
        <authorList>
            <person name="Kallberg Y."/>
            <person name="Tangrot J."/>
            <person name="Rosling A."/>
        </authorList>
    </citation>
    <scope>NUCLEOTIDE SEQUENCE</scope>
    <source>
        <strain evidence="1">MA453B</strain>
    </source>
</reference>
<accession>A0A9N9K8N1</accession>
<evidence type="ECO:0000313" key="2">
    <source>
        <dbReference type="Proteomes" id="UP000789405"/>
    </source>
</evidence>
<feature type="non-terminal residue" evidence="1">
    <location>
        <position position="138"/>
    </location>
</feature>
<gene>
    <name evidence="1" type="ORF">DERYTH_LOCUS25826</name>
</gene>
<dbReference type="Proteomes" id="UP000789405">
    <property type="component" value="Unassembled WGS sequence"/>
</dbReference>
<sequence length="138" mass="15936">IPTKKDRNGNDISIMILSTKWQHHIGWDLIVKGEFIVTHNGKTITIPLSTRKESCNTFNTEKLQPNGLFRNKKKCVNCEKYDELEKRLIKTEEWLGMTLNAEVELRIFGCVSSIVSLLTFFDDIDPILIGCKLRRGRK</sequence>
<feature type="non-terminal residue" evidence="1">
    <location>
        <position position="1"/>
    </location>
</feature>
<proteinExistence type="predicted"/>
<protein>
    <submittedName>
        <fullName evidence="1">28422_t:CDS:1</fullName>
    </submittedName>
</protein>
<comment type="caution">
    <text evidence="1">The sequence shown here is derived from an EMBL/GenBank/DDBJ whole genome shotgun (WGS) entry which is preliminary data.</text>
</comment>
<dbReference type="EMBL" id="CAJVPY010050332">
    <property type="protein sequence ID" value="CAG8813619.1"/>
    <property type="molecule type" value="Genomic_DNA"/>
</dbReference>
<evidence type="ECO:0000313" key="1">
    <source>
        <dbReference type="EMBL" id="CAG8813619.1"/>
    </source>
</evidence>
<keyword evidence="2" id="KW-1185">Reference proteome</keyword>